<reference evidence="4" key="1">
    <citation type="journal article" date="2018" name="DNA Res.">
        <title>Multiple hybrid de novo genome assembly of finger millet, an orphan allotetraploid crop.</title>
        <authorList>
            <person name="Hatakeyama M."/>
            <person name="Aluri S."/>
            <person name="Balachadran M.T."/>
            <person name="Sivarajan S.R."/>
            <person name="Patrignani A."/>
            <person name="Gruter S."/>
            <person name="Poveda L."/>
            <person name="Shimizu-Inatsugi R."/>
            <person name="Baeten J."/>
            <person name="Francoijs K.J."/>
            <person name="Nataraja K.N."/>
            <person name="Reddy Y.A.N."/>
            <person name="Phadnis S."/>
            <person name="Ravikumar R.L."/>
            <person name="Schlapbach R."/>
            <person name="Sreeman S.M."/>
            <person name="Shimizu K.K."/>
        </authorList>
    </citation>
    <scope>NUCLEOTIDE SEQUENCE</scope>
</reference>
<keyword evidence="2" id="KW-0812">Transmembrane</keyword>
<proteinExistence type="predicted"/>
<dbReference type="Pfam" id="PF14416">
    <property type="entry name" value="PMR5N"/>
    <property type="match status" value="1"/>
</dbReference>
<dbReference type="EMBL" id="BQKI01000103">
    <property type="protein sequence ID" value="GJN40098.1"/>
    <property type="molecule type" value="Genomic_DNA"/>
</dbReference>
<feature type="region of interest" description="Disordered" evidence="1">
    <location>
        <begin position="154"/>
        <end position="219"/>
    </location>
</feature>
<protein>
    <recommendedName>
        <fullName evidence="3">Trichome birefringence-like N-terminal domain-containing protein</fullName>
    </recommendedName>
</protein>
<organism evidence="4 5">
    <name type="scientific">Eleusine coracana subsp. coracana</name>
    <dbReference type="NCBI Taxonomy" id="191504"/>
    <lineage>
        <taxon>Eukaryota</taxon>
        <taxon>Viridiplantae</taxon>
        <taxon>Streptophyta</taxon>
        <taxon>Embryophyta</taxon>
        <taxon>Tracheophyta</taxon>
        <taxon>Spermatophyta</taxon>
        <taxon>Magnoliopsida</taxon>
        <taxon>Liliopsida</taxon>
        <taxon>Poales</taxon>
        <taxon>Poaceae</taxon>
        <taxon>PACMAD clade</taxon>
        <taxon>Chloridoideae</taxon>
        <taxon>Cynodonteae</taxon>
        <taxon>Eleusininae</taxon>
        <taxon>Eleusine</taxon>
    </lineage>
</organism>
<feature type="compositionally biased region" description="Basic and acidic residues" evidence="1">
    <location>
        <begin position="210"/>
        <end position="219"/>
    </location>
</feature>
<sequence length="219" mass="23806">MKLQELKIPYGIHCVFPAAILATCLVILAVVRLHPGCTQLLPLVASSEETDDGWRTDSGNQSSCDIFKGEWVPDPGARKPYTPETCPVIHGHYDCMRYGRPDPALVPVAPRRLFLLPRFLAASGGQGPWRFVGDSPEEPRCLAGLPSLLRRSNQRRVARRNASSHRVSLQSPTTSTPSSLSGPPVLVRAVGGGEPPNGPARSAAGQLWRLHLDKPRTRA</sequence>
<keyword evidence="2" id="KW-1133">Transmembrane helix</keyword>
<accession>A0AAV5FYZ8</accession>
<dbReference type="AlphaFoldDB" id="A0AAV5FYZ8"/>
<keyword evidence="5" id="KW-1185">Reference proteome</keyword>
<dbReference type="Proteomes" id="UP001054889">
    <property type="component" value="Unassembled WGS sequence"/>
</dbReference>
<keyword evidence="2" id="KW-0472">Membrane</keyword>
<gene>
    <name evidence="4" type="primary">gb29266</name>
    <name evidence="4" type="ORF">PR202_gb29266</name>
</gene>
<evidence type="ECO:0000313" key="5">
    <source>
        <dbReference type="Proteomes" id="UP001054889"/>
    </source>
</evidence>
<evidence type="ECO:0000256" key="2">
    <source>
        <dbReference type="SAM" id="Phobius"/>
    </source>
</evidence>
<feature type="compositionally biased region" description="Low complexity" evidence="1">
    <location>
        <begin position="167"/>
        <end position="187"/>
    </location>
</feature>
<comment type="caution">
    <text evidence="4">The sequence shown here is derived from an EMBL/GenBank/DDBJ whole genome shotgun (WGS) entry which is preliminary data.</text>
</comment>
<evidence type="ECO:0000256" key="1">
    <source>
        <dbReference type="SAM" id="MobiDB-lite"/>
    </source>
</evidence>
<feature type="compositionally biased region" description="Basic residues" evidence="1">
    <location>
        <begin position="154"/>
        <end position="163"/>
    </location>
</feature>
<feature type="domain" description="Trichome birefringence-like N-terminal" evidence="3">
    <location>
        <begin position="63"/>
        <end position="103"/>
    </location>
</feature>
<name>A0AAV5FYZ8_ELECO</name>
<feature type="transmembrane region" description="Helical" evidence="2">
    <location>
        <begin position="12"/>
        <end position="31"/>
    </location>
</feature>
<evidence type="ECO:0000259" key="3">
    <source>
        <dbReference type="Pfam" id="PF14416"/>
    </source>
</evidence>
<dbReference type="InterPro" id="IPR025846">
    <property type="entry name" value="TBL_N"/>
</dbReference>
<evidence type="ECO:0000313" key="4">
    <source>
        <dbReference type="EMBL" id="GJN40098.1"/>
    </source>
</evidence>
<reference evidence="4" key="2">
    <citation type="submission" date="2021-12" db="EMBL/GenBank/DDBJ databases">
        <title>Resequencing data analysis of finger millet.</title>
        <authorList>
            <person name="Hatakeyama M."/>
            <person name="Aluri S."/>
            <person name="Balachadran M.T."/>
            <person name="Sivarajan S.R."/>
            <person name="Poveda L."/>
            <person name="Shimizu-Inatsugi R."/>
            <person name="Schlapbach R."/>
            <person name="Sreeman S.M."/>
            <person name="Shimizu K.K."/>
        </authorList>
    </citation>
    <scope>NUCLEOTIDE SEQUENCE</scope>
</reference>